<sequence length="164" mass="19005">MNIRQIEEKDAEKFLKLLKRLDNETKYMLFEPDERTSSIGEIKDHITKLLKSKSMIFVAENNQGFAGYILANRGTLQRIKHSAYIVIGILQASTGKGIGQMLFERMERWASKQQISRLELTVMTHNDKAIKLYEKMGFEKEGVKRHSLIIDGTSIDEYYMSKLL</sequence>
<organism evidence="2 3">
    <name type="scientific">Chengkuizengella axinellae</name>
    <dbReference type="NCBI Taxonomy" id="3064388"/>
    <lineage>
        <taxon>Bacteria</taxon>
        <taxon>Bacillati</taxon>
        <taxon>Bacillota</taxon>
        <taxon>Bacilli</taxon>
        <taxon>Bacillales</taxon>
        <taxon>Paenibacillaceae</taxon>
        <taxon>Chengkuizengella</taxon>
    </lineage>
</organism>
<dbReference type="RefSeq" id="WP_305993799.1">
    <property type="nucleotide sequence ID" value="NZ_JAVAMP010000015.1"/>
</dbReference>
<comment type="caution">
    <text evidence="2">The sequence shown here is derived from an EMBL/GenBank/DDBJ whole genome shotgun (WGS) entry which is preliminary data.</text>
</comment>
<accession>A0ABT9J4C2</accession>
<dbReference type="Gene3D" id="3.40.630.30">
    <property type="match status" value="1"/>
</dbReference>
<dbReference type="Pfam" id="PF00583">
    <property type="entry name" value="Acetyltransf_1"/>
    <property type="match status" value="1"/>
</dbReference>
<gene>
    <name evidence="2" type="ORF">Q5Y73_20560</name>
</gene>
<dbReference type="EMBL" id="JAVAMP010000015">
    <property type="protein sequence ID" value="MDP5276491.1"/>
    <property type="molecule type" value="Genomic_DNA"/>
</dbReference>
<dbReference type="PROSITE" id="PS51186">
    <property type="entry name" value="GNAT"/>
    <property type="match status" value="1"/>
</dbReference>
<dbReference type="CDD" id="cd04301">
    <property type="entry name" value="NAT_SF"/>
    <property type="match status" value="1"/>
</dbReference>
<dbReference type="SUPFAM" id="SSF55729">
    <property type="entry name" value="Acyl-CoA N-acyltransferases (Nat)"/>
    <property type="match status" value="1"/>
</dbReference>
<name>A0ABT9J4C2_9BACL</name>
<protein>
    <submittedName>
        <fullName evidence="2">GNAT family N-acetyltransferase</fullName>
    </submittedName>
</protein>
<dbReference type="PANTHER" id="PTHR43415">
    <property type="entry name" value="SPERMIDINE N(1)-ACETYLTRANSFERASE"/>
    <property type="match status" value="1"/>
</dbReference>
<dbReference type="InterPro" id="IPR016181">
    <property type="entry name" value="Acyl_CoA_acyltransferase"/>
</dbReference>
<feature type="domain" description="N-acetyltransferase" evidence="1">
    <location>
        <begin position="1"/>
        <end position="164"/>
    </location>
</feature>
<proteinExistence type="predicted"/>
<dbReference type="PANTHER" id="PTHR43415:SF3">
    <property type="entry name" value="GNAT-FAMILY ACETYLTRANSFERASE"/>
    <property type="match status" value="1"/>
</dbReference>
<evidence type="ECO:0000313" key="2">
    <source>
        <dbReference type="EMBL" id="MDP5276491.1"/>
    </source>
</evidence>
<reference evidence="2 3" key="1">
    <citation type="submission" date="2023-08" db="EMBL/GenBank/DDBJ databases">
        <authorList>
            <person name="Park J.-S."/>
        </authorList>
    </citation>
    <scope>NUCLEOTIDE SEQUENCE [LARGE SCALE GENOMIC DNA]</scope>
    <source>
        <strain evidence="2 3">2205SS18-9</strain>
    </source>
</reference>
<evidence type="ECO:0000313" key="3">
    <source>
        <dbReference type="Proteomes" id="UP001231941"/>
    </source>
</evidence>
<keyword evidence="3" id="KW-1185">Reference proteome</keyword>
<evidence type="ECO:0000259" key="1">
    <source>
        <dbReference type="PROSITE" id="PS51186"/>
    </source>
</evidence>
<dbReference type="Proteomes" id="UP001231941">
    <property type="component" value="Unassembled WGS sequence"/>
</dbReference>
<dbReference type="InterPro" id="IPR000182">
    <property type="entry name" value="GNAT_dom"/>
</dbReference>